<sequence>MIEFSFIYRLADKFHNNKVLRYLFLDTYRKYKSRVSQYKKKSFHKNGRDVLARFCTALDKTRCMYWLEFGTLIGAIREKGFIAHDDDIDVGMFLKNRPDQLEKILKKHGFKRTRYIMVDDGKEAFEETYVSQGISIDIFYFHIAEDKNTMYCYEFITDPERMSREFIDEIGGYWTMQDIFPYKGFCDYDFLDIRVKIPSNYDEHLRSFYGNYIQPDPNWNIYKAQGSKVLKDKIGKVFFS</sequence>
<dbReference type="Proteomes" id="UP000644010">
    <property type="component" value="Unassembled WGS sequence"/>
</dbReference>
<evidence type="ECO:0000313" key="3">
    <source>
        <dbReference type="Proteomes" id="UP000644010"/>
    </source>
</evidence>
<accession>A0ABR7E7Y3</accession>
<name>A0ABR7E7Y3_9BACT</name>
<proteinExistence type="predicted"/>
<feature type="domain" description="LicD/FKTN/FKRP nucleotidyltransferase" evidence="1">
    <location>
        <begin position="65"/>
        <end position="156"/>
    </location>
</feature>
<dbReference type="EMBL" id="JACOOI010000028">
    <property type="protein sequence ID" value="MBC5645244.1"/>
    <property type="molecule type" value="Genomic_DNA"/>
</dbReference>
<evidence type="ECO:0000259" key="1">
    <source>
        <dbReference type="Pfam" id="PF04991"/>
    </source>
</evidence>
<dbReference type="InterPro" id="IPR007074">
    <property type="entry name" value="LicD/FKTN/FKRP_NTP_transf"/>
</dbReference>
<gene>
    <name evidence="2" type="ORF">H8S77_20385</name>
</gene>
<keyword evidence="3" id="KW-1185">Reference proteome</keyword>
<dbReference type="InterPro" id="IPR052942">
    <property type="entry name" value="LPS_cholinephosphotransferase"/>
</dbReference>
<evidence type="ECO:0000313" key="2">
    <source>
        <dbReference type="EMBL" id="MBC5645244.1"/>
    </source>
</evidence>
<dbReference type="Pfam" id="PF04991">
    <property type="entry name" value="LicD"/>
    <property type="match status" value="1"/>
</dbReference>
<dbReference type="PANTHER" id="PTHR43404">
    <property type="entry name" value="LIPOPOLYSACCHARIDE CHOLINEPHOSPHOTRANSFERASE LICD"/>
    <property type="match status" value="1"/>
</dbReference>
<dbReference type="PANTHER" id="PTHR43404:SF2">
    <property type="entry name" value="LIPOPOLYSACCHARIDE CHOLINEPHOSPHOTRANSFERASE LICD"/>
    <property type="match status" value="1"/>
</dbReference>
<reference evidence="2 3" key="1">
    <citation type="submission" date="2020-08" db="EMBL/GenBank/DDBJ databases">
        <title>Genome public.</title>
        <authorList>
            <person name="Liu C."/>
            <person name="Sun Q."/>
        </authorList>
    </citation>
    <scope>NUCLEOTIDE SEQUENCE [LARGE SCALE GENOMIC DNA]</scope>
    <source>
        <strain evidence="2 3">BX2</strain>
    </source>
</reference>
<protein>
    <submittedName>
        <fullName evidence="2">LicD family protein</fullName>
    </submittedName>
</protein>
<organism evidence="2 3">
    <name type="scientific">Parabacteroides segnis</name>
    <dbReference type="NCBI Taxonomy" id="2763058"/>
    <lineage>
        <taxon>Bacteria</taxon>
        <taxon>Pseudomonadati</taxon>
        <taxon>Bacteroidota</taxon>
        <taxon>Bacteroidia</taxon>
        <taxon>Bacteroidales</taxon>
        <taxon>Tannerellaceae</taxon>
        <taxon>Parabacteroides</taxon>
    </lineage>
</organism>
<comment type="caution">
    <text evidence="2">The sequence shown here is derived from an EMBL/GenBank/DDBJ whole genome shotgun (WGS) entry which is preliminary data.</text>
</comment>
<dbReference type="RefSeq" id="WP_186960967.1">
    <property type="nucleotide sequence ID" value="NZ_JACOOI010000028.1"/>
</dbReference>